<dbReference type="EMBL" id="BQNB010015824">
    <property type="protein sequence ID" value="GJT44566.1"/>
    <property type="molecule type" value="Genomic_DNA"/>
</dbReference>
<keyword evidence="2" id="KW-1185">Reference proteome</keyword>
<reference evidence="1" key="2">
    <citation type="submission" date="2022-01" db="EMBL/GenBank/DDBJ databases">
        <authorList>
            <person name="Yamashiro T."/>
            <person name="Shiraishi A."/>
            <person name="Satake H."/>
            <person name="Nakayama K."/>
        </authorList>
    </citation>
    <scope>NUCLEOTIDE SEQUENCE</scope>
</reference>
<dbReference type="Proteomes" id="UP001151760">
    <property type="component" value="Unassembled WGS sequence"/>
</dbReference>
<accession>A0ABQ5E2B8</accession>
<sequence length="71" mass="8195">MAEVVVDVQIWVVDVRNEVVVTDLMEVLEVSSFHLKDKILALVKELHELVLLVSYVLDDLVKVMVKFLQEM</sequence>
<organism evidence="1 2">
    <name type="scientific">Tanacetum coccineum</name>
    <dbReference type="NCBI Taxonomy" id="301880"/>
    <lineage>
        <taxon>Eukaryota</taxon>
        <taxon>Viridiplantae</taxon>
        <taxon>Streptophyta</taxon>
        <taxon>Embryophyta</taxon>
        <taxon>Tracheophyta</taxon>
        <taxon>Spermatophyta</taxon>
        <taxon>Magnoliopsida</taxon>
        <taxon>eudicotyledons</taxon>
        <taxon>Gunneridae</taxon>
        <taxon>Pentapetalae</taxon>
        <taxon>asterids</taxon>
        <taxon>campanulids</taxon>
        <taxon>Asterales</taxon>
        <taxon>Asteraceae</taxon>
        <taxon>Asteroideae</taxon>
        <taxon>Anthemideae</taxon>
        <taxon>Anthemidinae</taxon>
        <taxon>Tanacetum</taxon>
    </lineage>
</organism>
<comment type="caution">
    <text evidence="1">The sequence shown here is derived from an EMBL/GenBank/DDBJ whole genome shotgun (WGS) entry which is preliminary data.</text>
</comment>
<evidence type="ECO:0000313" key="1">
    <source>
        <dbReference type="EMBL" id="GJT44566.1"/>
    </source>
</evidence>
<evidence type="ECO:0000313" key="2">
    <source>
        <dbReference type="Proteomes" id="UP001151760"/>
    </source>
</evidence>
<name>A0ABQ5E2B8_9ASTR</name>
<protein>
    <submittedName>
        <fullName evidence="1">Uncharacterized protein</fullName>
    </submittedName>
</protein>
<reference evidence="1" key="1">
    <citation type="journal article" date="2022" name="Int. J. Mol. Sci.">
        <title>Draft Genome of Tanacetum Coccineum: Genomic Comparison of Closely Related Tanacetum-Family Plants.</title>
        <authorList>
            <person name="Yamashiro T."/>
            <person name="Shiraishi A."/>
            <person name="Nakayama K."/>
            <person name="Satake H."/>
        </authorList>
    </citation>
    <scope>NUCLEOTIDE SEQUENCE</scope>
</reference>
<gene>
    <name evidence="1" type="ORF">Tco_0953281</name>
</gene>
<proteinExistence type="predicted"/>